<reference evidence="2" key="1">
    <citation type="journal article" date="2023" name="BMC Genomics">
        <title>Chromosome-level genome assemblies of Cutaneotrichosporon spp. (Trichosporonales, Basidiomycota) reveal imbalanced evolution between nucleotide sequences and chromosome synteny.</title>
        <authorList>
            <person name="Kobayashi Y."/>
            <person name="Kayamori A."/>
            <person name="Aoki K."/>
            <person name="Shiwa Y."/>
            <person name="Matsutani M."/>
            <person name="Fujita N."/>
            <person name="Sugita T."/>
            <person name="Iwasaki W."/>
            <person name="Tanaka N."/>
            <person name="Takashima M."/>
        </authorList>
    </citation>
    <scope>NUCLEOTIDE SEQUENCE</scope>
    <source>
        <strain evidence="2">HIS016</strain>
    </source>
</reference>
<organism evidence="2 3">
    <name type="scientific">Cutaneotrichosporon spelunceum</name>
    <dbReference type="NCBI Taxonomy" id="1672016"/>
    <lineage>
        <taxon>Eukaryota</taxon>
        <taxon>Fungi</taxon>
        <taxon>Dikarya</taxon>
        <taxon>Basidiomycota</taxon>
        <taxon>Agaricomycotina</taxon>
        <taxon>Tremellomycetes</taxon>
        <taxon>Trichosporonales</taxon>
        <taxon>Trichosporonaceae</taxon>
        <taxon>Cutaneotrichosporon</taxon>
    </lineage>
</organism>
<evidence type="ECO:0008006" key="4">
    <source>
        <dbReference type="Google" id="ProtNLM"/>
    </source>
</evidence>
<proteinExistence type="predicted"/>
<dbReference type="Gene3D" id="3.30.428.10">
    <property type="entry name" value="HIT-like"/>
    <property type="match status" value="1"/>
</dbReference>
<evidence type="ECO:0000256" key="1">
    <source>
        <dbReference type="SAM" id="MobiDB-lite"/>
    </source>
</evidence>
<sequence>MSTTSPVSTPDGFAPLALPTPVRAATPDLQRASPSSQPFGARPASPSPLASPRLVPRQPPPEIIIGNHRIIYRDADITVYPAEGKEALAADGRHLIVVFNRHLTSVYDLGPADVPLLSKIISTTQRLLLDRAASSASASELERGYTSKNVRIGFVHGMPADPAMPYPHLHAQAFLGPFDRKLPGSTLWRRAVVFNPFNWWSVEDLRAEIREESSNCRVKSGYEDRPDAPIDKVPDAGAIEGLPNALEPDAYVDSDSIAPYDSPTRPWRNGSAATLKPSISRPSIKIKGNTSSGDYAAVRTNSNSGAGRVLVGRQSSTSTTSSKRNSTSTIGSTN</sequence>
<dbReference type="EMBL" id="BTCM01000003">
    <property type="protein sequence ID" value="GMK56705.1"/>
    <property type="molecule type" value="Genomic_DNA"/>
</dbReference>
<feature type="compositionally biased region" description="Low complexity" evidence="1">
    <location>
        <begin position="41"/>
        <end position="56"/>
    </location>
</feature>
<dbReference type="Proteomes" id="UP001222932">
    <property type="component" value="Unassembled WGS sequence"/>
</dbReference>
<feature type="compositionally biased region" description="Low complexity" evidence="1">
    <location>
        <begin position="315"/>
        <end position="334"/>
    </location>
</feature>
<protein>
    <recommendedName>
        <fullName evidence="4">HIT domain-containing protein</fullName>
    </recommendedName>
</protein>
<dbReference type="AlphaFoldDB" id="A0AAD3YB50"/>
<dbReference type="InterPro" id="IPR036265">
    <property type="entry name" value="HIT-like_sf"/>
</dbReference>
<gene>
    <name evidence="2" type="ORF">CspeluHIS016_0305450</name>
</gene>
<comment type="caution">
    <text evidence="2">The sequence shown here is derived from an EMBL/GenBank/DDBJ whole genome shotgun (WGS) entry which is preliminary data.</text>
</comment>
<feature type="region of interest" description="Disordered" evidence="1">
    <location>
        <begin position="1"/>
        <end position="60"/>
    </location>
</feature>
<feature type="region of interest" description="Disordered" evidence="1">
    <location>
        <begin position="254"/>
        <end position="334"/>
    </location>
</feature>
<evidence type="ECO:0000313" key="2">
    <source>
        <dbReference type="EMBL" id="GMK56705.1"/>
    </source>
</evidence>
<feature type="compositionally biased region" description="Polar residues" evidence="1">
    <location>
        <begin position="288"/>
        <end position="305"/>
    </location>
</feature>
<dbReference type="SUPFAM" id="SSF54197">
    <property type="entry name" value="HIT-like"/>
    <property type="match status" value="1"/>
</dbReference>
<evidence type="ECO:0000313" key="3">
    <source>
        <dbReference type="Proteomes" id="UP001222932"/>
    </source>
</evidence>
<name>A0AAD3YB50_9TREE</name>
<keyword evidence="3" id="KW-1185">Reference proteome</keyword>
<reference evidence="2" key="2">
    <citation type="submission" date="2023-06" db="EMBL/GenBank/DDBJ databases">
        <authorList>
            <person name="Kobayashi Y."/>
            <person name="Kayamori A."/>
            <person name="Aoki K."/>
            <person name="Shiwa Y."/>
            <person name="Fujita N."/>
            <person name="Sugita T."/>
            <person name="Iwasaki W."/>
            <person name="Tanaka N."/>
            <person name="Takashima M."/>
        </authorList>
    </citation>
    <scope>NUCLEOTIDE SEQUENCE</scope>
    <source>
        <strain evidence="2">HIS016</strain>
    </source>
</reference>
<accession>A0AAD3YB50</accession>
<dbReference type="Pfam" id="PF11969">
    <property type="entry name" value="DcpS_C"/>
    <property type="match status" value="1"/>
</dbReference>